<sequence length="185" mass="20986">MRSKKRDVPEFMPYDSTTPTEATASRTIRKPHSNHHPRHRDKPKQANQISTDTTQRNNPPHHSRNHQQERKDSKMKTEWWTAVLTAGLTAGYATTVTQLSPGPAHIFSKLRKNLSDKTENTTNETIRSFGELAYCGWCLSPYMTLPTWTAAAKALHIRFGIKWIAGLAVATSIAAHYRHQAESRL</sequence>
<proteinExistence type="predicted"/>
<feature type="compositionally biased region" description="Polar residues" evidence="1">
    <location>
        <begin position="15"/>
        <end position="26"/>
    </location>
</feature>
<organism evidence="2 3">
    <name type="scientific">Bacteriophage sp</name>
    <dbReference type="NCBI Taxonomy" id="38018"/>
    <lineage>
        <taxon>Viruses</taxon>
    </lineage>
</organism>
<feature type="region of interest" description="Disordered" evidence="1">
    <location>
        <begin position="1"/>
        <end position="75"/>
    </location>
</feature>
<dbReference type="Proteomes" id="UP001158744">
    <property type="component" value="Segment"/>
</dbReference>
<feature type="compositionally biased region" description="Basic residues" evidence="1">
    <location>
        <begin position="27"/>
        <end position="42"/>
    </location>
</feature>
<name>A0ABY5TU33_9VIRU</name>
<evidence type="ECO:0008006" key="4">
    <source>
        <dbReference type="Google" id="ProtNLM"/>
    </source>
</evidence>
<keyword evidence="3" id="KW-1185">Reference proteome</keyword>
<feature type="compositionally biased region" description="Polar residues" evidence="1">
    <location>
        <begin position="45"/>
        <end position="58"/>
    </location>
</feature>
<dbReference type="EMBL" id="OP072690">
    <property type="protein sequence ID" value="UVX67659.1"/>
    <property type="molecule type" value="Genomic_DNA"/>
</dbReference>
<evidence type="ECO:0000313" key="3">
    <source>
        <dbReference type="Proteomes" id="UP001158744"/>
    </source>
</evidence>
<evidence type="ECO:0000256" key="1">
    <source>
        <dbReference type="SAM" id="MobiDB-lite"/>
    </source>
</evidence>
<feature type="compositionally biased region" description="Basic and acidic residues" evidence="1">
    <location>
        <begin position="66"/>
        <end position="75"/>
    </location>
</feature>
<evidence type="ECO:0000313" key="2">
    <source>
        <dbReference type="EMBL" id="UVX67659.1"/>
    </source>
</evidence>
<protein>
    <recommendedName>
        <fullName evidence="4">DUF1360 domain-containing protein</fullName>
    </recommendedName>
</protein>
<accession>A0ABY5TU33</accession>
<reference evidence="2 3" key="1">
    <citation type="submission" date="2022-07" db="EMBL/GenBank/DDBJ databases">
        <authorList>
            <person name="Nishijima S."/>
        </authorList>
    </citation>
    <scope>NUCLEOTIDE SEQUENCE [LARGE SCALE GENOMIC DNA]</scope>
    <source>
        <strain evidence="2">3589_105981</strain>
    </source>
</reference>